<organism evidence="6 7">
    <name type="scientific">Halocaridina rubra</name>
    <name type="common">Hawaiian red shrimp</name>
    <dbReference type="NCBI Taxonomy" id="373956"/>
    <lineage>
        <taxon>Eukaryota</taxon>
        <taxon>Metazoa</taxon>
        <taxon>Ecdysozoa</taxon>
        <taxon>Arthropoda</taxon>
        <taxon>Crustacea</taxon>
        <taxon>Multicrustacea</taxon>
        <taxon>Malacostraca</taxon>
        <taxon>Eumalacostraca</taxon>
        <taxon>Eucarida</taxon>
        <taxon>Decapoda</taxon>
        <taxon>Pleocyemata</taxon>
        <taxon>Caridea</taxon>
        <taxon>Atyoidea</taxon>
        <taxon>Atyidae</taxon>
        <taxon>Halocaridina</taxon>
    </lineage>
</organism>
<dbReference type="SUPFAM" id="SSF90229">
    <property type="entry name" value="CCCH zinc finger"/>
    <property type="match status" value="1"/>
</dbReference>
<evidence type="ECO:0000256" key="4">
    <source>
        <dbReference type="PROSITE-ProRule" id="PRU00723"/>
    </source>
</evidence>
<keyword evidence="2 4" id="KW-0863">Zinc-finger</keyword>
<evidence type="ECO:0000313" key="7">
    <source>
        <dbReference type="Proteomes" id="UP001381693"/>
    </source>
</evidence>
<feature type="zinc finger region" description="C3H1-type" evidence="4">
    <location>
        <begin position="51"/>
        <end position="79"/>
    </location>
</feature>
<dbReference type="SUPFAM" id="SSF57667">
    <property type="entry name" value="beta-beta-alpha zinc fingers"/>
    <property type="match status" value="1"/>
</dbReference>
<dbReference type="GO" id="GO:0008270">
    <property type="term" value="F:zinc ion binding"/>
    <property type="evidence" value="ECO:0007669"/>
    <property type="project" value="UniProtKB-KW"/>
</dbReference>
<keyword evidence="1 4" id="KW-0479">Metal-binding</keyword>
<evidence type="ECO:0000313" key="6">
    <source>
        <dbReference type="EMBL" id="KAK7080591.1"/>
    </source>
</evidence>
<feature type="domain" description="C3H1-type" evidence="5">
    <location>
        <begin position="51"/>
        <end position="79"/>
    </location>
</feature>
<dbReference type="Proteomes" id="UP001381693">
    <property type="component" value="Unassembled WGS sequence"/>
</dbReference>
<evidence type="ECO:0000256" key="3">
    <source>
        <dbReference type="ARBA" id="ARBA00022833"/>
    </source>
</evidence>
<keyword evidence="3 4" id="KW-0862">Zinc</keyword>
<evidence type="ECO:0000256" key="1">
    <source>
        <dbReference type="ARBA" id="ARBA00022723"/>
    </source>
</evidence>
<protein>
    <submittedName>
        <fullName evidence="6">Zinc finger matrin-type protein 5</fullName>
    </submittedName>
</protein>
<proteinExistence type="predicted"/>
<dbReference type="InterPro" id="IPR036855">
    <property type="entry name" value="Znf_CCCH_sf"/>
</dbReference>
<dbReference type="PANTHER" id="PTHR16465">
    <property type="entry name" value="NUCLEASE-RELATED"/>
    <property type="match status" value="1"/>
</dbReference>
<reference evidence="6 7" key="1">
    <citation type="submission" date="2023-11" db="EMBL/GenBank/DDBJ databases">
        <title>Halocaridina rubra genome assembly.</title>
        <authorList>
            <person name="Smith C."/>
        </authorList>
    </citation>
    <scope>NUCLEOTIDE SEQUENCE [LARGE SCALE GENOMIC DNA]</scope>
    <source>
        <strain evidence="6">EP-1</strain>
        <tissue evidence="6">Whole</tissue>
    </source>
</reference>
<keyword evidence="7" id="KW-1185">Reference proteome</keyword>
<name>A0AAN8XCZ2_HALRR</name>
<evidence type="ECO:0000256" key="2">
    <source>
        <dbReference type="ARBA" id="ARBA00022771"/>
    </source>
</evidence>
<evidence type="ECO:0000259" key="5">
    <source>
        <dbReference type="PROSITE" id="PS50103"/>
    </source>
</evidence>
<dbReference type="EMBL" id="JAXCGZ010005856">
    <property type="protein sequence ID" value="KAK7080591.1"/>
    <property type="molecule type" value="Genomic_DNA"/>
</dbReference>
<feature type="non-terminal residue" evidence="6">
    <location>
        <position position="88"/>
    </location>
</feature>
<dbReference type="PROSITE" id="PS50103">
    <property type="entry name" value="ZF_C3H1"/>
    <property type="match status" value="1"/>
</dbReference>
<dbReference type="Gene3D" id="3.30.160.60">
    <property type="entry name" value="Classic Zinc Finger"/>
    <property type="match status" value="1"/>
</dbReference>
<dbReference type="AlphaFoldDB" id="A0AAN8XCZ2"/>
<comment type="caution">
    <text evidence="6">The sequence shown here is derived from an EMBL/GenBank/DDBJ whole genome shotgun (WGS) entry which is preliminary data.</text>
</comment>
<dbReference type="GO" id="GO:0005689">
    <property type="term" value="C:U12-type spliceosomal complex"/>
    <property type="evidence" value="ECO:0007669"/>
    <property type="project" value="TreeGrafter"/>
</dbReference>
<sequence length="88" mass="10666">MVKRYYCDYCDASYPYSVEARKKHGQGHFHQKLKKLHYEKFKSSKEKLKYELQREKCKSFHSGRQCLYGNSCIYSHLTATDFENLHYQ</sequence>
<accession>A0AAN8XCZ2</accession>
<dbReference type="InterPro" id="IPR000571">
    <property type="entry name" value="Znf_CCCH"/>
</dbReference>
<gene>
    <name evidence="6" type="primary">ZMAT5</name>
    <name evidence="6" type="ORF">SK128_002565</name>
</gene>
<dbReference type="InterPro" id="IPR036236">
    <property type="entry name" value="Znf_C2H2_sf"/>
</dbReference>
<dbReference type="PANTHER" id="PTHR16465:SF0">
    <property type="entry name" value="ZINC FINGER MATRIN-TYPE PROTEIN 5"/>
    <property type="match status" value="1"/>
</dbReference>